<comment type="caution">
    <text evidence="2">The sequence shown here is derived from an EMBL/GenBank/DDBJ whole genome shotgun (WGS) entry which is preliminary data.</text>
</comment>
<evidence type="ECO:0000313" key="2">
    <source>
        <dbReference type="EMBL" id="TCS89604.1"/>
    </source>
</evidence>
<dbReference type="NCBIfam" id="NF033484">
    <property type="entry name" value="Stp1_PP2C_phos"/>
    <property type="match status" value="1"/>
</dbReference>
<protein>
    <submittedName>
        <fullName evidence="2">Protein phosphatase</fullName>
    </submittedName>
</protein>
<dbReference type="CDD" id="cd00143">
    <property type="entry name" value="PP2Cc"/>
    <property type="match status" value="1"/>
</dbReference>
<evidence type="ECO:0000313" key="3">
    <source>
        <dbReference type="Proteomes" id="UP000294567"/>
    </source>
</evidence>
<dbReference type="InterPro" id="IPR015655">
    <property type="entry name" value="PP2C"/>
</dbReference>
<dbReference type="SMART" id="SM00331">
    <property type="entry name" value="PP2C_SIG"/>
    <property type="match status" value="1"/>
</dbReference>
<accession>A0A4R3KZN1</accession>
<dbReference type="SMART" id="SM00332">
    <property type="entry name" value="PP2Cc"/>
    <property type="match status" value="1"/>
</dbReference>
<dbReference type="PANTHER" id="PTHR13832">
    <property type="entry name" value="PROTEIN PHOSPHATASE 2C"/>
    <property type="match status" value="1"/>
</dbReference>
<dbReference type="OrthoDB" id="9801841at2"/>
<keyword evidence="3" id="KW-1185">Reference proteome</keyword>
<reference evidence="2 3" key="1">
    <citation type="submission" date="2019-03" db="EMBL/GenBank/DDBJ databases">
        <title>Genomic Encyclopedia of Type Strains, Phase IV (KMG-IV): sequencing the most valuable type-strain genomes for metagenomic binning, comparative biology and taxonomic classification.</title>
        <authorList>
            <person name="Goeker M."/>
        </authorList>
    </citation>
    <scope>NUCLEOTIDE SEQUENCE [LARGE SCALE GENOMIC DNA]</scope>
    <source>
        <strain evidence="2 3">DSM 26752</strain>
    </source>
</reference>
<proteinExistence type="predicted"/>
<dbReference type="PROSITE" id="PS51746">
    <property type="entry name" value="PPM_2"/>
    <property type="match status" value="1"/>
</dbReference>
<dbReference type="Gene3D" id="3.60.40.10">
    <property type="entry name" value="PPM-type phosphatase domain"/>
    <property type="match status" value="1"/>
</dbReference>
<dbReference type="EMBL" id="SMAE01000005">
    <property type="protein sequence ID" value="TCS89604.1"/>
    <property type="molecule type" value="Genomic_DNA"/>
</dbReference>
<feature type="domain" description="PPM-type phosphatase" evidence="1">
    <location>
        <begin position="2"/>
        <end position="239"/>
    </location>
</feature>
<dbReference type="Pfam" id="PF13672">
    <property type="entry name" value="PP2C_2"/>
    <property type="match status" value="1"/>
</dbReference>
<dbReference type="Proteomes" id="UP000294567">
    <property type="component" value="Unassembled WGS sequence"/>
</dbReference>
<name>A0A4R3KZN1_9FIRM</name>
<dbReference type="GO" id="GO:0004722">
    <property type="term" value="F:protein serine/threonine phosphatase activity"/>
    <property type="evidence" value="ECO:0007669"/>
    <property type="project" value="InterPro"/>
</dbReference>
<dbReference type="InterPro" id="IPR036457">
    <property type="entry name" value="PPM-type-like_dom_sf"/>
</dbReference>
<dbReference type="AlphaFoldDB" id="A0A4R3KZN1"/>
<dbReference type="SUPFAM" id="SSF81606">
    <property type="entry name" value="PP2C-like"/>
    <property type="match status" value="1"/>
</dbReference>
<evidence type="ECO:0000259" key="1">
    <source>
        <dbReference type="PROSITE" id="PS51746"/>
    </source>
</evidence>
<dbReference type="RefSeq" id="WP_132027130.1">
    <property type="nucleotide sequence ID" value="NZ_CP068564.1"/>
</dbReference>
<gene>
    <name evidence="2" type="ORF">EDD65_10577</name>
</gene>
<sequence length="239" mass="26772">MEIGVKTDAGKIRSNNQDAHYANYPLFIIADGMGGHKAGEVASGMAVEIISNDFINDPIDIINDDEYIMDKIRNSIYKANEIIYDNSIKDDDYSGMGTTVTLAYIFENKVFVGHVGDSRAYIYRNDELTQITEDHSLVEQLIKNGSISKEEARYHPQRNIITRAVGTSKDIEVDITIISKNKGDILLLSTDGLTNMVEDYEIENIIKLYDDVQTICDKLVKLSNDKGGYDNITVIAIKF</sequence>
<dbReference type="PANTHER" id="PTHR13832:SF860">
    <property type="entry name" value="PROTEIN PHOSPHATASE PHPP"/>
    <property type="match status" value="1"/>
</dbReference>
<dbReference type="InterPro" id="IPR001932">
    <property type="entry name" value="PPM-type_phosphatase-like_dom"/>
</dbReference>
<organism evidence="2 3">
    <name type="scientific">Keratinibaculum paraultunense</name>
    <dbReference type="NCBI Taxonomy" id="1278232"/>
    <lineage>
        <taxon>Bacteria</taxon>
        <taxon>Bacillati</taxon>
        <taxon>Bacillota</taxon>
        <taxon>Tissierellia</taxon>
        <taxon>Tissierellales</taxon>
        <taxon>Tepidimicrobiaceae</taxon>
        <taxon>Keratinibaculum</taxon>
    </lineage>
</organism>